<evidence type="ECO:0000313" key="1">
    <source>
        <dbReference type="EMBL" id="MFD0959065.1"/>
    </source>
</evidence>
<name>A0ABW3HNJ8_9BACL</name>
<sequence length="255" mass="29579">MIIREEAQHFIMIAQHDHGRLSGDIASSIKSSYFIDEMMRDTVIQTIYEHDRGWIKLDETPIWHDAASRPFTFEDYPIAPKLHFYGLGIDEVEEMSPYGGLLCCMHFSSFELLRQTDQEDCVAFCAREDERQVRLREQLGSLNEEALTAHFKILQFCDDLSLYVCLNDAGATKEEEHPWFSGGFKHADYFTGRSDGVLLARWLNEEEIRVTPEVFASSFQTTLPYKRVAKEDIERSGIHDAYYQSPMLEQRVKFA</sequence>
<proteinExistence type="predicted"/>
<dbReference type="Pfam" id="PF13030">
    <property type="entry name" value="DUF3891"/>
    <property type="match status" value="1"/>
</dbReference>
<dbReference type="EMBL" id="JBHTJZ010000005">
    <property type="protein sequence ID" value="MFD0959065.1"/>
    <property type="molecule type" value="Genomic_DNA"/>
</dbReference>
<dbReference type="InterPro" id="IPR024992">
    <property type="entry name" value="DUF3891"/>
</dbReference>
<gene>
    <name evidence="1" type="ORF">ACFQ2I_06635</name>
</gene>
<comment type="caution">
    <text evidence="1">The sequence shown here is derived from an EMBL/GenBank/DDBJ whole genome shotgun (WGS) entry which is preliminary data.</text>
</comment>
<organism evidence="1 2">
    <name type="scientific">Paenibacillus chungangensis</name>
    <dbReference type="NCBI Taxonomy" id="696535"/>
    <lineage>
        <taxon>Bacteria</taxon>
        <taxon>Bacillati</taxon>
        <taxon>Bacillota</taxon>
        <taxon>Bacilli</taxon>
        <taxon>Bacillales</taxon>
        <taxon>Paenibacillaceae</taxon>
        <taxon>Paenibacillus</taxon>
    </lineage>
</organism>
<dbReference type="Proteomes" id="UP001596989">
    <property type="component" value="Unassembled WGS sequence"/>
</dbReference>
<dbReference type="RefSeq" id="WP_377562911.1">
    <property type="nucleotide sequence ID" value="NZ_JBHTJZ010000005.1"/>
</dbReference>
<protein>
    <submittedName>
        <fullName evidence="1">DUF3891 family protein</fullName>
    </submittedName>
</protein>
<accession>A0ABW3HNJ8</accession>
<reference evidence="2" key="1">
    <citation type="journal article" date="2019" name="Int. J. Syst. Evol. Microbiol.">
        <title>The Global Catalogue of Microorganisms (GCM) 10K type strain sequencing project: providing services to taxonomists for standard genome sequencing and annotation.</title>
        <authorList>
            <consortium name="The Broad Institute Genomics Platform"/>
            <consortium name="The Broad Institute Genome Sequencing Center for Infectious Disease"/>
            <person name="Wu L."/>
            <person name="Ma J."/>
        </authorList>
    </citation>
    <scope>NUCLEOTIDE SEQUENCE [LARGE SCALE GENOMIC DNA]</scope>
    <source>
        <strain evidence="2">CCUG 59129</strain>
    </source>
</reference>
<evidence type="ECO:0000313" key="2">
    <source>
        <dbReference type="Proteomes" id="UP001596989"/>
    </source>
</evidence>
<keyword evidence="2" id="KW-1185">Reference proteome</keyword>